<comment type="caution">
    <text evidence="1">The sequence shown here is derived from an EMBL/GenBank/DDBJ whole genome shotgun (WGS) entry which is preliminary data.</text>
</comment>
<dbReference type="AlphaFoldDB" id="A0A0F9T3L3"/>
<sequence length="68" mass="7897">MAVLSKTRIQKYIIGIYHVYYGDERIGIVRGARRSWLAETYDMSYSGYHETRALAVVAVREHYIAQSL</sequence>
<name>A0A0F9T3L3_9ZZZZ</name>
<dbReference type="EMBL" id="LAZR01000303">
    <property type="protein sequence ID" value="KKN75825.1"/>
    <property type="molecule type" value="Genomic_DNA"/>
</dbReference>
<organism evidence="1">
    <name type="scientific">marine sediment metagenome</name>
    <dbReference type="NCBI Taxonomy" id="412755"/>
    <lineage>
        <taxon>unclassified sequences</taxon>
        <taxon>metagenomes</taxon>
        <taxon>ecological metagenomes</taxon>
    </lineage>
</organism>
<evidence type="ECO:0000313" key="1">
    <source>
        <dbReference type="EMBL" id="KKN75825.1"/>
    </source>
</evidence>
<reference evidence="1" key="1">
    <citation type="journal article" date="2015" name="Nature">
        <title>Complex archaea that bridge the gap between prokaryotes and eukaryotes.</title>
        <authorList>
            <person name="Spang A."/>
            <person name="Saw J.H."/>
            <person name="Jorgensen S.L."/>
            <person name="Zaremba-Niedzwiedzka K."/>
            <person name="Martijn J."/>
            <person name="Lind A.E."/>
            <person name="van Eijk R."/>
            <person name="Schleper C."/>
            <person name="Guy L."/>
            <person name="Ettema T.J."/>
        </authorList>
    </citation>
    <scope>NUCLEOTIDE SEQUENCE</scope>
</reference>
<accession>A0A0F9T3L3</accession>
<protein>
    <submittedName>
        <fullName evidence="1">Uncharacterized protein</fullName>
    </submittedName>
</protein>
<gene>
    <name evidence="1" type="ORF">LCGC14_0377010</name>
</gene>
<proteinExistence type="predicted"/>